<evidence type="ECO:0000313" key="3">
    <source>
        <dbReference type="Proteomes" id="UP000494172"/>
    </source>
</evidence>
<dbReference type="AlphaFoldDB" id="A0A9Q9SH77"/>
<dbReference type="EMBL" id="CABVPX010000008">
    <property type="protein sequence ID" value="VWB53086.1"/>
    <property type="molecule type" value="Genomic_DNA"/>
</dbReference>
<name>A0A9Q9SH77_9BURK</name>
<comment type="caution">
    <text evidence="2">The sequence shown here is derived from an EMBL/GenBank/DDBJ whole genome shotgun (WGS) entry which is preliminary data.</text>
</comment>
<feature type="compositionally biased region" description="Basic and acidic residues" evidence="1">
    <location>
        <begin position="71"/>
        <end position="82"/>
    </location>
</feature>
<evidence type="ECO:0000256" key="1">
    <source>
        <dbReference type="SAM" id="MobiDB-lite"/>
    </source>
</evidence>
<organism evidence="2 3">
    <name type="scientific">Burkholderia arboris</name>
    <dbReference type="NCBI Taxonomy" id="488730"/>
    <lineage>
        <taxon>Bacteria</taxon>
        <taxon>Pseudomonadati</taxon>
        <taxon>Pseudomonadota</taxon>
        <taxon>Betaproteobacteria</taxon>
        <taxon>Burkholderiales</taxon>
        <taxon>Burkholderiaceae</taxon>
        <taxon>Burkholderia</taxon>
        <taxon>Burkholderia cepacia complex</taxon>
    </lineage>
</organism>
<gene>
    <name evidence="2" type="ORF">BAR24066_02424</name>
</gene>
<proteinExistence type="predicted"/>
<accession>A0A9Q9SH77</accession>
<protein>
    <submittedName>
        <fullName evidence="2">Uncharacterized protein</fullName>
    </submittedName>
</protein>
<reference evidence="2 3" key="1">
    <citation type="submission" date="2019-09" db="EMBL/GenBank/DDBJ databases">
        <authorList>
            <person name="Depoorter E."/>
        </authorList>
    </citation>
    <scope>NUCLEOTIDE SEQUENCE [LARGE SCALE GENOMIC DNA]</scope>
    <source>
        <strain evidence="2">LMG 24066</strain>
    </source>
</reference>
<dbReference type="Proteomes" id="UP000494172">
    <property type="component" value="Unassembled WGS sequence"/>
</dbReference>
<sequence length="82" mass="8527">MEGGNGGEPLGFGTMSGAGPLPGRIAVSGHLAAPGMSRRINLASRRGVTLSNCRNNFVTLFAPNSRPPRLRSGDEPPVRRTG</sequence>
<evidence type="ECO:0000313" key="2">
    <source>
        <dbReference type="EMBL" id="VWB53086.1"/>
    </source>
</evidence>
<feature type="region of interest" description="Disordered" evidence="1">
    <location>
        <begin position="62"/>
        <end position="82"/>
    </location>
</feature>